<feature type="region of interest" description="Disordered" evidence="1">
    <location>
        <begin position="175"/>
        <end position="200"/>
    </location>
</feature>
<dbReference type="Gene3D" id="3.30.10.20">
    <property type="match status" value="2"/>
</dbReference>
<dbReference type="PROSITE" id="PS51178">
    <property type="entry name" value="PASTA"/>
    <property type="match status" value="2"/>
</dbReference>
<dbReference type="CDD" id="cd06577">
    <property type="entry name" value="PASTA_pknB"/>
    <property type="match status" value="2"/>
</dbReference>
<reference evidence="5 6" key="1">
    <citation type="submission" date="2019-09" db="EMBL/GenBank/DDBJ databases">
        <title>Screening of Novel Bioactive Compounds from Soil-Associated.</title>
        <authorList>
            <person name="Gong X."/>
        </authorList>
    </citation>
    <scope>NUCLEOTIDE SEQUENCE [LARGE SCALE GENOMIC DNA]</scope>
    <source>
        <strain evidence="5 6">Gxj-6</strain>
    </source>
</reference>
<feature type="transmembrane region" description="Helical" evidence="2">
    <location>
        <begin position="276"/>
        <end position="294"/>
    </location>
</feature>
<dbReference type="Proteomes" id="UP000327011">
    <property type="component" value="Unassembled WGS sequence"/>
</dbReference>
<dbReference type="InterPro" id="IPR005543">
    <property type="entry name" value="PASTA_dom"/>
</dbReference>
<keyword evidence="2" id="KW-0472">Membrane</keyword>
<gene>
    <name evidence="5" type="ORF">F5972_12775</name>
</gene>
<proteinExistence type="predicted"/>
<name>A0A5J5K4L1_9ACTN</name>
<organism evidence="5 6">
    <name type="scientific">Microbispora cellulosiformans</name>
    <dbReference type="NCBI Taxonomy" id="2614688"/>
    <lineage>
        <taxon>Bacteria</taxon>
        <taxon>Bacillati</taxon>
        <taxon>Actinomycetota</taxon>
        <taxon>Actinomycetes</taxon>
        <taxon>Streptosporangiales</taxon>
        <taxon>Streptosporangiaceae</taxon>
        <taxon>Microbispora</taxon>
    </lineage>
</organism>
<feature type="signal peptide" evidence="3">
    <location>
        <begin position="1"/>
        <end position="24"/>
    </location>
</feature>
<accession>A0A5J5K4L1</accession>
<dbReference type="AlphaFoldDB" id="A0A5J5K4L1"/>
<sequence length="354" mass="36652">MMPVRLIVALAVAAAAFWATPARATSCPPPPDVTGQTYEQAYATLNGRFGYAVVTVPDPVPPGTSYVSSAETASCIEFKITRVRVHLEGQVPDLTGMTLTAATAEAERAGFGVTTRQPEATGDWKVAQQTPAPGGRLAYGQAVDLLLDGSTEVPYVIGRTVAEARQMAADRGLTLRGADDARDDQIVEDQSPPGGGELTIGDAIDVVLSEVSPVSPSVSPPVSPAVSPPASPDGSPAPSPPESPGSEESPEASPEVVPTAGLSGEETGSDFGVPPGLAVVVVAAALLALVVWLAQGGRRAPDRDHDRRREVRLISRADPSPNVRIHESRDPGPAAVRLHAVADPGRQEIREGLS</sequence>
<keyword evidence="3" id="KW-0732">Signal</keyword>
<evidence type="ECO:0000259" key="4">
    <source>
        <dbReference type="PROSITE" id="PS51178"/>
    </source>
</evidence>
<evidence type="ECO:0000313" key="6">
    <source>
        <dbReference type="Proteomes" id="UP000327011"/>
    </source>
</evidence>
<keyword evidence="6" id="KW-1185">Reference proteome</keyword>
<feature type="region of interest" description="Disordered" evidence="1">
    <location>
        <begin position="212"/>
        <end position="269"/>
    </location>
</feature>
<evidence type="ECO:0000256" key="2">
    <source>
        <dbReference type="SAM" id="Phobius"/>
    </source>
</evidence>
<protein>
    <submittedName>
        <fullName evidence="5">PASTA domain-containing protein</fullName>
    </submittedName>
</protein>
<evidence type="ECO:0000313" key="5">
    <source>
        <dbReference type="EMBL" id="KAA9379079.1"/>
    </source>
</evidence>
<evidence type="ECO:0000256" key="3">
    <source>
        <dbReference type="SAM" id="SignalP"/>
    </source>
</evidence>
<feature type="chain" id="PRO_5023868671" evidence="3">
    <location>
        <begin position="25"/>
        <end position="354"/>
    </location>
</feature>
<dbReference type="EMBL" id="VYTZ01000004">
    <property type="protein sequence ID" value="KAA9379079.1"/>
    <property type="molecule type" value="Genomic_DNA"/>
</dbReference>
<feature type="compositionally biased region" description="Pro residues" evidence="1">
    <location>
        <begin position="218"/>
        <end position="243"/>
    </location>
</feature>
<feature type="compositionally biased region" description="Low complexity" evidence="1">
    <location>
        <begin position="244"/>
        <end position="258"/>
    </location>
</feature>
<keyword evidence="2" id="KW-0812">Transmembrane</keyword>
<keyword evidence="2" id="KW-1133">Transmembrane helix</keyword>
<dbReference type="Pfam" id="PF03793">
    <property type="entry name" value="PASTA"/>
    <property type="match status" value="2"/>
</dbReference>
<feature type="domain" description="PASTA" evidence="4">
    <location>
        <begin position="82"/>
        <end position="149"/>
    </location>
</feature>
<dbReference type="SMART" id="SM00740">
    <property type="entry name" value="PASTA"/>
    <property type="match status" value="2"/>
</dbReference>
<comment type="caution">
    <text evidence="5">The sequence shown here is derived from an EMBL/GenBank/DDBJ whole genome shotgun (WGS) entry which is preliminary data.</text>
</comment>
<feature type="domain" description="PASTA" evidence="4">
    <location>
        <begin position="150"/>
        <end position="210"/>
    </location>
</feature>
<evidence type="ECO:0000256" key="1">
    <source>
        <dbReference type="SAM" id="MobiDB-lite"/>
    </source>
</evidence>